<dbReference type="SMART" id="SM00382">
    <property type="entry name" value="AAA"/>
    <property type="match status" value="1"/>
</dbReference>
<organism evidence="5 6">
    <name type="scientific">Sutcliffiella cohnii</name>
    <dbReference type="NCBI Taxonomy" id="33932"/>
    <lineage>
        <taxon>Bacteria</taxon>
        <taxon>Bacillati</taxon>
        <taxon>Bacillota</taxon>
        <taxon>Bacilli</taxon>
        <taxon>Bacillales</taxon>
        <taxon>Bacillaceae</taxon>
        <taxon>Sutcliffiella</taxon>
    </lineage>
</organism>
<evidence type="ECO:0000256" key="3">
    <source>
        <dbReference type="ARBA" id="ARBA00022840"/>
    </source>
</evidence>
<feature type="domain" description="ABC transporter" evidence="4">
    <location>
        <begin position="3"/>
        <end position="227"/>
    </location>
</feature>
<dbReference type="AlphaFoldDB" id="A0A223KUQ4"/>
<dbReference type="InterPro" id="IPR003439">
    <property type="entry name" value="ABC_transporter-like_ATP-bd"/>
</dbReference>
<dbReference type="Pfam" id="PF00005">
    <property type="entry name" value="ABC_tran"/>
    <property type="match status" value="1"/>
</dbReference>
<name>A0A223KUQ4_9BACI</name>
<dbReference type="PANTHER" id="PTHR42939:SF1">
    <property type="entry name" value="ABC TRANSPORTER ATP-BINDING PROTEIN ALBC-RELATED"/>
    <property type="match status" value="1"/>
</dbReference>
<accession>A0A223KUQ4</accession>
<dbReference type="PROSITE" id="PS50893">
    <property type="entry name" value="ABC_TRANSPORTER_2"/>
    <property type="match status" value="1"/>
</dbReference>
<evidence type="ECO:0000313" key="6">
    <source>
        <dbReference type="Proteomes" id="UP000215224"/>
    </source>
</evidence>
<keyword evidence="6" id="KW-1185">Reference proteome</keyword>
<proteinExistence type="predicted"/>
<keyword evidence="1" id="KW-0813">Transport</keyword>
<reference evidence="5 6" key="1">
    <citation type="submission" date="2016-12" db="EMBL/GenBank/DDBJ databases">
        <title>The whole genome sequencing and assembly of Bacillus cohnii DSM 6307T strain.</title>
        <authorList>
            <person name="Lee Y.-J."/>
            <person name="Yi H."/>
            <person name="Bahn Y.-S."/>
            <person name="Kim J.F."/>
            <person name="Lee D.-W."/>
        </authorList>
    </citation>
    <scope>NUCLEOTIDE SEQUENCE [LARGE SCALE GENOMIC DNA]</scope>
    <source>
        <strain evidence="5 6">DSM 6307</strain>
    </source>
</reference>
<dbReference type="Gene3D" id="3.40.50.300">
    <property type="entry name" value="P-loop containing nucleotide triphosphate hydrolases"/>
    <property type="match status" value="1"/>
</dbReference>
<protein>
    <submittedName>
        <fullName evidence="5">ABC transporter ATP-binding protein</fullName>
    </submittedName>
</protein>
<keyword evidence="3 5" id="KW-0067">ATP-binding</keyword>
<dbReference type="InterPro" id="IPR051782">
    <property type="entry name" value="ABC_Transporter_VariousFunc"/>
</dbReference>
<evidence type="ECO:0000259" key="4">
    <source>
        <dbReference type="PROSITE" id="PS50893"/>
    </source>
</evidence>
<dbReference type="InterPro" id="IPR003593">
    <property type="entry name" value="AAA+_ATPase"/>
</dbReference>
<dbReference type="PANTHER" id="PTHR42939">
    <property type="entry name" value="ABC TRANSPORTER ATP-BINDING PROTEIN ALBC-RELATED"/>
    <property type="match status" value="1"/>
</dbReference>
<dbReference type="GO" id="GO:0005524">
    <property type="term" value="F:ATP binding"/>
    <property type="evidence" value="ECO:0007669"/>
    <property type="project" value="UniProtKB-KW"/>
</dbReference>
<dbReference type="SUPFAM" id="SSF52540">
    <property type="entry name" value="P-loop containing nucleoside triphosphate hydrolases"/>
    <property type="match status" value="1"/>
</dbReference>
<evidence type="ECO:0000256" key="1">
    <source>
        <dbReference type="ARBA" id="ARBA00022448"/>
    </source>
</evidence>
<dbReference type="Proteomes" id="UP000215224">
    <property type="component" value="Chromosome"/>
</dbReference>
<dbReference type="GO" id="GO:0016887">
    <property type="term" value="F:ATP hydrolysis activity"/>
    <property type="evidence" value="ECO:0007669"/>
    <property type="project" value="InterPro"/>
</dbReference>
<sequence>MILKVDQVNKTFGKDSVLKNVSFEITKPTIIALVGPNGSGKSTLLSIITNLLRPDKGTVQILGKSNKDVSIFKEISFMQDNTVLYDYLTGYDHLQFIADVQSLPKSQIVETAERIGITDYLNKKVGNYSLGMKQHLLLAMAIVNKPKLLILDEPLNGLDPTSAIKVRNLLLELLREETTILLSSHNLSEIDRITSEILFLKKGTLIKEDISKFEITCYQLTVNNVKSAYQTLCLANYEVQIIPENKLSLYLKESSLNQPLTLLLQNNTEIYEIEKVVFGSEERYQTIFGTKGDFHEDVSV</sequence>
<evidence type="ECO:0000313" key="5">
    <source>
        <dbReference type="EMBL" id="AST93222.1"/>
    </source>
</evidence>
<keyword evidence="2" id="KW-0547">Nucleotide-binding</keyword>
<dbReference type="InterPro" id="IPR027417">
    <property type="entry name" value="P-loop_NTPase"/>
</dbReference>
<dbReference type="EMBL" id="CP018866">
    <property type="protein sequence ID" value="AST93222.1"/>
    <property type="molecule type" value="Genomic_DNA"/>
</dbReference>
<dbReference type="STRING" id="1314751.GCA_001591425_03098"/>
<gene>
    <name evidence="5" type="ORF">BC6307_19140</name>
</gene>
<dbReference type="KEGG" id="bcoh:BC6307_19140"/>
<evidence type="ECO:0000256" key="2">
    <source>
        <dbReference type="ARBA" id="ARBA00022741"/>
    </source>
</evidence>
<dbReference type="RefSeq" id="WP_066418061.1">
    <property type="nucleotide sequence ID" value="NZ_CP018866.1"/>
</dbReference>